<evidence type="ECO:0000313" key="7">
    <source>
        <dbReference type="EMBL" id="TDN84581.1"/>
    </source>
</evidence>
<dbReference type="Proteomes" id="UP000295493">
    <property type="component" value="Unassembled WGS sequence"/>
</dbReference>
<evidence type="ECO:0000259" key="6">
    <source>
        <dbReference type="Pfam" id="PF04138"/>
    </source>
</evidence>
<reference evidence="7 8" key="1">
    <citation type="submission" date="2019-03" db="EMBL/GenBank/DDBJ databases">
        <title>Genomic Encyclopedia of Type Strains, Phase IV (KMG-IV): sequencing the most valuable type-strain genomes for metagenomic binning, comparative biology and taxonomic classification.</title>
        <authorList>
            <person name="Goeker M."/>
        </authorList>
    </citation>
    <scope>NUCLEOTIDE SEQUENCE [LARGE SCALE GENOMIC DNA]</scope>
    <source>
        <strain evidence="7 8">DSM 25059</strain>
    </source>
</reference>
<name>A0A4R6FS55_9SPHN</name>
<feature type="domain" description="GtrA/DPMS transmembrane" evidence="6">
    <location>
        <begin position="7"/>
        <end position="119"/>
    </location>
</feature>
<feature type="transmembrane region" description="Helical" evidence="5">
    <location>
        <begin position="62"/>
        <end position="87"/>
    </location>
</feature>
<dbReference type="GO" id="GO:0000271">
    <property type="term" value="P:polysaccharide biosynthetic process"/>
    <property type="evidence" value="ECO:0007669"/>
    <property type="project" value="InterPro"/>
</dbReference>
<dbReference type="AlphaFoldDB" id="A0A4R6FS55"/>
<keyword evidence="3 5" id="KW-1133">Transmembrane helix</keyword>
<sequence>MFVRNAISSAGTFAIDIALLWLLVGKLALDKHLAIAIAFFIANAVHYGLARSWIFPGSERGLLIGYCYFLANACLGLALIMAAFTVLNGELGIYYMTARLIASLGAGIIVFCLNATWNFHQL</sequence>
<dbReference type="OrthoDB" id="7427070at2"/>
<dbReference type="GO" id="GO:0016020">
    <property type="term" value="C:membrane"/>
    <property type="evidence" value="ECO:0007669"/>
    <property type="project" value="UniProtKB-SubCell"/>
</dbReference>
<evidence type="ECO:0000256" key="2">
    <source>
        <dbReference type="ARBA" id="ARBA00022692"/>
    </source>
</evidence>
<feature type="transmembrane region" description="Helical" evidence="5">
    <location>
        <begin position="33"/>
        <end position="50"/>
    </location>
</feature>
<dbReference type="EMBL" id="SNWD01000003">
    <property type="protein sequence ID" value="TDN84581.1"/>
    <property type="molecule type" value="Genomic_DNA"/>
</dbReference>
<keyword evidence="8" id="KW-1185">Reference proteome</keyword>
<feature type="transmembrane region" description="Helical" evidence="5">
    <location>
        <begin position="7"/>
        <end position="27"/>
    </location>
</feature>
<evidence type="ECO:0000313" key="8">
    <source>
        <dbReference type="Proteomes" id="UP000295493"/>
    </source>
</evidence>
<evidence type="ECO:0000256" key="4">
    <source>
        <dbReference type="ARBA" id="ARBA00023136"/>
    </source>
</evidence>
<evidence type="ECO:0000256" key="1">
    <source>
        <dbReference type="ARBA" id="ARBA00004141"/>
    </source>
</evidence>
<protein>
    <submittedName>
        <fullName evidence="7">Putative flippase GtrA</fullName>
    </submittedName>
</protein>
<comment type="caution">
    <text evidence="7">The sequence shown here is derived from an EMBL/GenBank/DDBJ whole genome shotgun (WGS) entry which is preliminary data.</text>
</comment>
<evidence type="ECO:0000256" key="5">
    <source>
        <dbReference type="SAM" id="Phobius"/>
    </source>
</evidence>
<dbReference type="InterPro" id="IPR007267">
    <property type="entry name" value="GtrA_DPMS_TM"/>
</dbReference>
<accession>A0A4R6FS55</accession>
<keyword evidence="2 5" id="KW-0812">Transmembrane</keyword>
<evidence type="ECO:0000256" key="3">
    <source>
        <dbReference type="ARBA" id="ARBA00022989"/>
    </source>
</evidence>
<comment type="subcellular location">
    <subcellularLocation>
        <location evidence="1">Membrane</location>
        <topology evidence="1">Multi-pass membrane protein</topology>
    </subcellularLocation>
</comment>
<proteinExistence type="predicted"/>
<dbReference type="Pfam" id="PF04138">
    <property type="entry name" value="GtrA_DPMS_TM"/>
    <property type="match status" value="1"/>
</dbReference>
<organism evidence="7 8">
    <name type="scientific">Stakelama pacifica</name>
    <dbReference type="NCBI Taxonomy" id="517720"/>
    <lineage>
        <taxon>Bacteria</taxon>
        <taxon>Pseudomonadati</taxon>
        <taxon>Pseudomonadota</taxon>
        <taxon>Alphaproteobacteria</taxon>
        <taxon>Sphingomonadales</taxon>
        <taxon>Sphingomonadaceae</taxon>
        <taxon>Stakelama</taxon>
    </lineage>
</organism>
<gene>
    <name evidence="7" type="ORF">EV664_103227</name>
</gene>
<keyword evidence="4 5" id="KW-0472">Membrane</keyword>
<feature type="transmembrane region" description="Helical" evidence="5">
    <location>
        <begin position="93"/>
        <end position="117"/>
    </location>
</feature>